<evidence type="ECO:0000259" key="10">
    <source>
        <dbReference type="PROSITE" id="PS50011"/>
    </source>
</evidence>
<evidence type="ECO:0000256" key="1">
    <source>
        <dbReference type="ARBA" id="ARBA00012513"/>
    </source>
</evidence>
<comment type="caution">
    <text evidence="11">The sequence shown here is derived from an EMBL/GenBank/DDBJ whole genome shotgun (WGS) entry which is preliminary data.</text>
</comment>
<evidence type="ECO:0000256" key="3">
    <source>
        <dbReference type="ARBA" id="ARBA00022679"/>
    </source>
</evidence>
<evidence type="ECO:0000313" key="11">
    <source>
        <dbReference type="EMBL" id="KAG9253677.1"/>
    </source>
</evidence>
<comment type="catalytic activity">
    <reaction evidence="8">
        <text>L-seryl-[protein] + ATP = O-phospho-L-seryl-[protein] + ADP + H(+)</text>
        <dbReference type="Rhea" id="RHEA:17989"/>
        <dbReference type="Rhea" id="RHEA-COMP:9863"/>
        <dbReference type="Rhea" id="RHEA-COMP:11604"/>
        <dbReference type="ChEBI" id="CHEBI:15378"/>
        <dbReference type="ChEBI" id="CHEBI:29999"/>
        <dbReference type="ChEBI" id="CHEBI:30616"/>
        <dbReference type="ChEBI" id="CHEBI:83421"/>
        <dbReference type="ChEBI" id="CHEBI:456216"/>
        <dbReference type="EC" id="2.7.11.1"/>
    </reaction>
</comment>
<reference evidence="11" key="1">
    <citation type="journal article" date="2021" name="IMA Fungus">
        <title>Genomic characterization of three marine fungi, including Emericellopsis atlantica sp. nov. with signatures of a generalist lifestyle and marine biomass degradation.</title>
        <authorList>
            <person name="Hagestad O.C."/>
            <person name="Hou L."/>
            <person name="Andersen J.H."/>
            <person name="Hansen E.H."/>
            <person name="Altermark B."/>
            <person name="Li C."/>
            <person name="Kuhnert E."/>
            <person name="Cox R.J."/>
            <person name="Crous P.W."/>
            <person name="Spatafora J.W."/>
            <person name="Lail K."/>
            <person name="Amirebrahimi M."/>
            <person name="Lipzen A."/>
            <person name="Pangilinan J."/>
            <person name="Andreopoulos W."/>
            <person name="Hayes R.D."/>
            <person name="Ng V."/>
            <person name="Grigoriev I.V."/>
            <person name="Jackson S.A."/>
            <person name="Sutton T.D.S."/>
            <person name="Dobson A.D.W."/>
            <person name="Rama T."/>
        </authorList>
    </citation>
    <scope>NUCLEOTIDE SEQUENCE</scope>
    <source>
        <strain evidence="11">TS7</strain>
    </source>
</reference>
<keyword evidence="2" id="KW-0723">Serine/threonine-protein kinase</keyword>
<comment type="catalytic activity">
    <reaction evidence="7">
        <text>L-threonyl-[protein] + ATP = O-phospho-L-threonyl-[protein] + ADP + H(+)</text>
        <dbReference type="Rhea" id="RHEA:46608"/>
        <dbReference type="Rhea" id="RHEA-COMP:11060"/>
        <dbReference type="Rhea" id="RHEA-COMP:11605"/>
        <dbReference type="ChEBI" id="CHEBI:15378"/>
        <dbReference type="ChEBI" id="CHEBI:30013"/>
        <dbReference type="ChEBI" id="CHEBI:30616"/>
        <dbReference type="ChEBI" id="CHEBI:61977"/>
        <dbReference type="ChEBI" id="CHEBI:456216"/>
        <dbReference type="EC" id="2.7.11.1"/>
    </reaction>
</comment>
<dbReference type="GO" id="GO:0004674">
    <property type="term" value="F:protein serine/threonine kinase activity"/>
    <property type="evidence" value="ECO:0007669"/>
    <property type="project" value="UniProtKB-KW"/>
</dbReference>
<accession>A0A9P8CP02</accession>
<dbReference type="EC" id="2.7.11.1" evidence="1"/>
<evidence type="ECO:0000256" key="2">
    <source>
        <dbReference type="ARBA" id="ARBA00022527"/>
    </source>
</evidence>
<dbReference type="GO" id="GO:0005634">
    <property type="term" value="C:nucleus"/>
    <property type="evidence" value="ECO:0007669"/>
    <property type="project" value="TreeGrafter"/>
</dbReference>
<dbReference type="InterPro" id="IPR051334">
    <property type="entry name" value="SRPK"/>
</dbReference>
<evidence type="ECO:0000256" key="5">
    <source>
        <dbReference type="ARBA" id="ARBA00022777"/>
    </source>
</evidence>
<evidence type="ECO:0000256" key="8">
    <source>
        <dbReference type="ARBA" id="ARBA00048679"/>
    </source>
</evidence>
<dbReference type="PROSITE" id="PS00107">
    <property type="entry name" value="PROTEIN_KINASE_ATP"/>
    <property type="match status" value="1"/>
</dbReference>
<dbReference type="GO" id="GO:0050684">
    <property type="term" value="P:regulation of mRNA processing"/>
    <property type="evidence" value="ECO:0007669"/>
    <property type="project" value="TreeGrafter"/>
</dbReference>
<dbReference type="InterPro" id="IPR000719">
    <property type="entry name" value="Prot_kinase_dom"/>
</dbReference>
<dbReference type="PROSITE" id="PS50011">
    <property type="entry name" value="PROTEIN_KINASE_DOM"/>
    <property type="match status" value="1"/>
</dbReference>
<dbReference type="EMBL" id="MU251257">
    <property type="protein sequence ID" value="KAG9253677.1"/>
    <property type="molecule type" value="Genomic_DNA"/>
</dbReference>
<dbReference type="PANTHER" id="PTHR47634:SF9">
    <property type="entry name" value="PROTEIN KINASE DOMAIN-CONTAINING PROTEIN-RELATED"/>
    <property type="match status" value="1"/>
</dbReference>
<evidence type="ECO:0000313" key="12">
    <source>
        <dbReference type="Proteomes" id="UP000887229"/>
    </source>
</evidence>
<dbReference type="GO" id="GO:0000245">
    <property type="term" value="P:spliceosomal complex assembly"/>
    <property type="evidence" value="ECO:0007669"/>
    <property type="project" value="TreeGrafter"/>
</dbReference>
<keyword evidence="12" id="KW-1185">Reference proteome</keyword>
<dbReference type="Proteomes" id="UP000887229">
    <property type="component" value="Unassembled WGS sequence"/>
</dbReference>
<dbReference type="AlphaFoldDB" id="A0A9P8CP02"/>
<dbReference type="Gene3D" id="1.10.510.10">
    <property type="entry name" value="Transferase(Phosphotransferase) domain 1"/>
    <property type="match status" value="1"/>
</dbReference>
<keyword evidence="6 9" id="KW-0067">ATP-binding</keyword>
<dbReference type="Gene3D" id="3.30.200.20">
    <property type="entry name" value="Phosphorylase Kinase, domain 1"/>
    <property type="match status" value="1"/>
</dbReference>
<dbReference type="Pfam" id="PF00069">
    <property type="entry name" value="Pkinase"/>
    <property type="match status" value="1"/>
</dbReference>
<evidence type="ECO:0000256" key="6">
    <source>
        <dbReference type="ARBA" id="ARBA00022840"/>
    </source>
</evidence>
<gene>
    <name evidence="11" type="ORF">F5Z01DRAFT_154316</name>
</gene>
<keyword evidence="5 11" id="KW-0418">Kinase</keyword>
<keyword evidence="3" id="KW-0808">Transferase</keyword>
<name>A0A9P8CP02_9HYPO</name>
<evidence type="ECO:0000256" key="4">
    <source>
        <dbReference type="ARBA" id="ARBA00022741"/>
    </source>
</evidence>
<proteinExistence type="predicted"/>
<protein>
    <recommendedName>
        <fullName evidence="1">non-specific serine/threonine protein kinase</fullName>
        <ecNumber evidence="1">2.7.11.1</ecNumber>
    </recommendedName>
</protein>
<dbReference type="GO" id="GO:0005737">
    <property type="term" value="C:cytoplasm"/>
    <property type="evidence" value="ECO:0007669"/>
    <property type="project" value="TreeGrafter"/>
</dbReference>
<evidence type="ECO:0000256" key="7">
    <source>
        <dbReference type="ARBA" id="ARBA00047899"/>
    </source>
</evidence>
<dbReference type="PANTHER" id="PTHR47634">
    <property type="entry name" value="PROTEIN KINASE DOMAIN-CONTAINING PROTEIN-RELATED"/>
    <property type="match status" value="1"/>
</dbReference>
<dbReference type="GeneID" id="70288642"/>
<dbReference type="OrthoDB" id="5979581at2759"/>
<sequence>MLSRNFRTAYSHVPPIFYSLRASARSRCPTVILTRTTPAASSTLTSEASPDRVEYEWTEGIEDLEEYCPGGYHPVSIGNVLHNRYEIIDKLGYGGYSTTWLARDRYHQKYVAVKVGISDAPLHQRNESRILQRLSHPRIPKILDHFDVTGPNGTHPCYTMAVAQGNLNDALCKPMFPVEVGRVLAAKLASAVAYIHSQGYVHGG</sequence>
<evidence type="ECO:0000256" key="9">
    <source>
        <dbReference type="PROSITE-ProRule" id="PRU10141"/>
    </source>
</evidence>
<feature type="domain" description="Protein kinase" evidence="10">
    <location>
        <begin position="85"/>
        <end position="204"/>
    </location>
</feature>
<dbReference type="InterPro" id="IPR011009">
    <property type="entry name" value="Kinase-like_dom_sf"/>
</dbReference>
<dbReference type="InterPro" id="IPR017441">
    <property type="entry name" value="Protein_kinase_ATP_BS"/>
</dbReference>
<keyword evidence="4 9" id="KW-0547">Nucleotide-binding</keyword>
<dbReference type="SUPFAM" id="SSF56112">
    <property type="entry name" value="Protein kinase-like (PK-like)"/>
    <property type="match status" value="1"/>
</dbReference>
<organism evidence="11 12">
    <name type="scientific">Emericellopsis atlantica</name>
    <dbReference type="NCBI Taxonomy" id="2614577"/>
    <lineage>
        <taxon>Eukaryota</taxon>
        <taxon>Fungi</taxon>
        <taxon>Dikarya</taxon>
        <taxon>Ascomycota</taxon>
        <taxon>Pezizomycotina</taxon>
        <taxon>Sordariomycetes</taxon>
        <taxon>Hypocreomycetidae</taxon>
        <taxon>Hypocreales</taxon>
        <taxon>Bionectriaceae</taxon>
        <taxon>Emericellopsis</taxon>
    </lineage>
</organism>
<feature type="binding site" evidence="9">
    <location>
        <position position="114"/>
    </location>
    <ligand>
        <name>ATP</name>
        <dbReference type="ChEBI" id="CHEBI:30616"/>
    </ligand>
</feature>
<dbReference type="GO" id="GO:0005524">
    <property type="term" value="F:ATP binding"/>
    <property type="evidence" value="ECO:0007669"/>
    <property type="project" value="UniProtKB-UniRule"/>
</dbReference>
<dbReference type="RefSeq" id="XP_046117601.1">
    <property type="nucleotide sequence ID" value="XM_046257739.1"/>
</dbReference>